<dbReference type="Pfam" id="PF00294">
    <property type="entry name" value="PfkB"/>
    <property type="match status" value="1"/>
</dbReference>
<evidence type="ECO:0000256" key="10">
    <source>
        <dbReference type="HAMAP-Rule" id="MF_01603"/>
    </source>
</evidence>
<dbReference type="Pfam" id="PF01467">
    <property type="entry name" value="CTP_transf_like"/>
    <property type="match status" value="1"/>
</dbReference>
<comment type="function">
    <text evidence="10">Catalyzes the phosphorylation of D-glycero-D-manno-heptose 7-phosphate at the C-1 position to selectively form D-glycero-beta-D-manno-heptose-1,7-bisphosphate.</text>
</comment>
<evidence type="ECO:0000256" key="1">
    <source>
        <dbReference type="ARBA" id="ARBA00004713"/>
    </source>
</evidence>
<dbReference type="EMBL" id="SORZ01000002">
    <property type="protein sequence ID" value="TPW34121.1"/>
    <property type="molecule type" value="Genomic_DNA"/>
</dbReference>
<dbReference type="InterPro" id="IPR002173">
    <property type="entry name" value="Carboh/pur_kinase_PfkB_CS"/>
</dbReference>
<keyword evidence="6 10" id="KW-0067">ATP-binding</keyword>
<evidence type="ECO:0000256" key="9">
    <source>
        <dbReference type="ARBA" id="ARBA00047428"/>
    </source>
</evidence>
<evidence type="ECO:0000256" key="5">
    <source>
        <dbReference type="ARBA" id="ARBA00022777"/>
    </source>
</evidence>
<dbReference type="HAMAP" id="MF_01603">
    <property type="entry name" value="HldE"/>
    <property type="match status" value="1"/>
</dbReference>
<dbReference type="SUPFAM" id="SSF52374">
    <property type="entry name" value="Nucleotidylyl transferase"/>
    <property type="match status" value="1"/>
</dbReference>
<dbReference type="AlphaFoldDB" id="A0A506ULA3"/>
<evidence type="ECO:0000256" key="6">
    <source>
        <dbReference type="ARBA" id="ARBA00022840"/>
    </source>
</evidence>
<dbReference type="GO" id="GO:0033785">
    <property type="term" value="F:heptose 7-phosphate kinase activity"/>
    <property type="evidence" value="ECO:0007669"/>
    <property type="project" value="UniProtKB-UniRule"/>
</dbReference>
<accession>A0A506ULA3</accession>
<dbReference type="GO" id="GO:0005524">
    <property type="term" value="F:ATP binding"/>
    <property type="evidence" value="ECO:0007669"/>
    <property type="project" value="UniProtKB-UniRule"/>
</dbReference>
<dbReference type="InterPro" id="IPR004821">
    <property type="entry name" value="Cyt_trans-like"/>
</dbReference>
<evidence type="ECO:0000259" key="12">
    <source>
        <dbReference type="Pfam" id="PF01467"/>
    </source>
</evidence>
<feature type="domain" description="Carbohydrate kinase PfkB" evidence="11">
    <location>
        <begin position="10"/>
        <end position="322"/>
    </location>
</feature>
<dbReference type="EC" id="2.7.7.70" evidence="10"/>
<proteinExistence type="inferred from homology"/>
<evidence type="ECO:0000256" key="4">
    <source>
        <dbReference type="ARBA" id="ARBA00022741"/>
    </source>
</evidence>
<dbReference type="UniPathway" id="UPA00958"/>
<dbReference type="RefSeq" id="WP_165600784.1">
    <property type="nucleotide sequence ID" value="NZ_SORZ01000002.1"/>
</dbReference>
<protein>
    <recommendedName>
        <fullName evidence="10">Bifunctional protein HldE</fullName>
    </recommendedName>
    <domain>
        <recommendedName>
            <fullName evidence="10">D-beta-D-heptose 7-phosphate kinase</fullName>
            <ecNumber evidence="10">2.7.1.167</ecNumber>
        </recommendedName>
        <alternativeName>
            <fullName evidence="10">D-beta-D-heptose 7-phosphotransferase</fullName>
        </alternativeName>
        <alternativeName>
            <fullName evidence="10">D-glycero-beta-D-manno-heptose-7-phosphate kinase</fullName>
        </alternativeName>
    </domain>
    <domain>
        <recommendedName>
            <fullName evidence="10">D-beta-D-heptose 1-phosphate adenylyltransferase</fullName>
            <ecNumber evidence="10">2.7.7.70</ecNumber>
        </recommendedName>
        <alternativeName>
            <fullName evidence="10">D-glycero-beta-D-manno-heptose 1-phosphate adenylyltransferase</fullName>
        </alternativeName>
    </domain>
</protein>
<dbReference type="InterPro" id="IPR023030">
    <property type="entry name" value="Bifunc_HldE"/>
</dbReference>
<comment type="similarity">
    <text evidence="10">In the C-terminal section; belongs to the cytidylyltransferase family.</text>
</comment>
<dbReference type="UniPathway" id="UPA00356">
    <property type="reaction ID" value="UER00437"/>
</dbReference>
<sequence length="516" mass="54503">MLSSLHFGRLTVIGDLLLDRYVSGEVSRISPEAPVPVLLHTDRKAVAGGAANVAVNAAALGCLVHLVGLVGQDAAGDDLLAALGHWKGGETAAGGEVRLEGVVRTPEWQTITKTRVLSGRQQIVRIDEERTAPCLSPALQARLTTHVLESLVHSDALVISDYAKGTLADDILHRIITAARKRGLPVIVDPKRGDLSAYRGATLITPNRTELRRATGSTVLQNDEEISQAAAQASAAFGGAVLLTRSEEGMTLWRPSSGTARASTPLYHVQARKAEVYDVSGAGDTVLAALAGALAGGRPIEEAMRLAAVAAGIAVGHLGTASVSRRELEEALQEGRVSGADMDLSPADWVQAQRQVISWRQDGARIIFANGCFDVLHPGHVALIAEAARLGDRLIVGLNSDASVRRLKGPTRPVQDEEARARVIGALKGVDMVVLFDEDTPYRLIETLQPDILVKGADYQAGEVVGADIVSRHGGHVHLVPLREGHSTTAIVGKLVSERSGFSAGQPDPDDVVQPE</sequence>
<dbReference type="EC" id="2.7.1.167" evidence="10"/>
<dbReference type="PANTHER" id="PTHR46969">
    <property type="entry name" value="BIFUNCTIONAL PROTEIN HLDE"/>
    <property type="match status" value="1"/>
</dbReference>
<evidence type="ECO:0000256" key="8">
    <source>
        <dbReference type="ARBA" id="ARBA00023277"/>
    </source>
</evidence>
<gene>
    <name evidence="13" type="primary">rfaE2</name>
    <name evidence="10" type="synonym">hldE</name>
    <name evidence="13" type="ORF">E3202_06195</name>
</gene>
<comment type="function">
    <text evidence="10">Catalyzes the ADP transfer from ATP to D-glycero-beta-D-manno-heptose 1-phosphate, yielding ADP-D-glycero-beta-D-manno-heptose.</text>
</comment>
<keyword evidence="7 10" id="KW-0511">Multifunctional enzyme</keyword>
<keyword evidence="8 10" id="KW-0119">Carbohydrate metabolism</keyword>
<dbReference type="InterPro" id="IPR014729">
    <property type="entry name" value="Rossmann-like_a/b/a_fold"/>
</dbReference>
<keyword evidence="4 10" id="KW-0547">Nucleotide-binding</keyword>
<evidence type="ECO:0000259" key="11">
    <source>
        <dbReference type="Pfam" id="PF00294"/>
    </source>
</evidence>
<organism evidence="13 14">
    <name type="scientific">Oecophyllibacter saccharovorans</name>
    <dbReference type="NCBI Taxonomy" id="2558360"/>
    <lineage>
        <taxon>Bacteria</taxon>
        <taxon>Pseudomonadati</taxon>
        <taxon>Pseudomonadota</taxon>
        <taxon>Alphaproteobacteria</taxon>
        <taxon>Acetobacterales</taxon>
        <taxon>Acetobacteraceae</taxon>
        <taxon>Oecophyllibacter</taxon>
    </lineage>
</organism>
<dbReference type="GO" id="GO:0005829">
    <property type="term" value="C:cytosol"/>
    <property type="evidence" value="ECO:0007669"/>
    <property type="project" value="TreeGrafter"/>
</dbReference>
<dbReference type="GO" id="GO:0097171">
    <property type="term" value="P:ADP-L-glycero-beta-D-manno-heptose biosynthetic process"/>
    <property type="evidence" value="ECO:0007669"/>
    <property type="project" value="UniProtKB-UniPathway"/>
</dbReference>
<feature type="region of interest" description="Ribokinase" evidence="10">
    <location>
        <begin position="1"/>
        <end position="334"/>
    </location>
</feature>
<name>A0A506ULA3_9PROT</name>
<comment type="subunit">
    <text evidence="10">Homodimer.</text>
</comment>
<evidence type="ECO:0000256" key="7">
    <source>
        <dbReference type="ARBA" id="ARBA00023268"/>
    </source>
</evidence>
<dbReference type="InterPro" id="IPR011914">
    <property type="entry name" value="RfaE_dom_II"/>
</dbReference>
<dbReference type="PROSITE" id="PS00584">
    <property type="entry name" value="PFKB_KINASES_2"/>
    <property type="match status" value="1"/>
</dbReference>
<dbReference type="GO" id="GO:0009244">
    <property type="term" value="P:lipopolysaccharide core region biosynthetic process"/>
    <property type="evidence" value="ECO:0007669"/>
    <property type="project" value="UniProtKB-UniPathway"/>
</dbReference>
<reference evidence="13 14" key="1">
    <citation type="submission" date="2019-03" db="EMBL/GenBank/DDBJ databases">
        <title>The complete genome sequence of Neokomagataea sp. Jb2 NBRC113641.</title>
        <authorList>
            <person name="Chua K.-O."/>
            <person name="Chan K.-G."/>
            <person name="See-Too W.-S."/>
        </authorList>
    </citation>
    <scope>NUCLEOTIDE SEQUENCE [LARGE SCALE GENOMIC DNA]</scope>
    <source>
        <strain evidence="13 14">Jb2</strain>
    </source>
</reference>
<dbReference type="Gene3D" id="3.40.1190.20">
    <property type="match status" value="1"/>
</dbReference>
<dbReference type="InterPro" id="IPR011611">
    <property type="entry name" value="PfkB_dom"/>
</dbReference>
<dbReference type="NCBIfam" id="TIGR00125">
    <property type="entry name" value="cyt_tran_rel"/>
    <property type="match status" value="1"/>
</dbReference>
<keyword evidence="14" id="KW-1185">Reference proteome</keyword>
<evidence type="ECO:0000313" key="14">
    <source>
        <dbReference type="Proteomes" id="UP000315037"/>
    </source>
</evidence>
<dbReference type="Proteomes" id="UP000315037">
    <property type="component" value="Unassembled WGS sequence"/>
</dbReference>
<dbReference type="NCBIfam" id="TIGR02199">
    <property type="entry name" value="rfaE_dom_II"/>
    <property type="match status" value="1"/>
</dbReference>
<dbReference type="PANTHER" id="PTHR46969:SF1">
    <property type="entry name" value="BIFUNCTIONAL PROTEIN HLDE"/>
    <property type="match status" value="1"/>
</dbReference>
<dbReference type="InterPro" id="IPR029056">
    <property type="entry name" value="Ribokinase-like"/>
</dbReference>
<dbReference type="GO" id="GO:0016773">
    <property type="term" value="F:phosphotransferase activity, alcohol group as acceptor"/>
    <property type="evidence" value="ECO:0007669"/>
    <property type="project" value="InterPro"/>
</dbReference>
<comment type="caution">
    <text evidence="13">The sequence shown here is derived from an EMBL/GenBank/DDBJ whole genome shotgun (WGS) entry which is preliminary data.</text>
</comment>
<evidence type="ECO:0000256" key="3">
    <source>
        <dbReference type="ARBA" id="ARBA00022695"/>
    </source>
</evidence>
<comment type="pathway">
    <text evidence="10">Nucleotide-sugar biosynthesis; ADP-L-glycero-beta-D-manno-heptose biosynthesis; ADP-L-glycero-beta-D-manno-heptose from D-glycero-beta-D-manno-heptose 7-phosphate: step 1/4.</text>
</comment>
<feature type="binding site" evidence="10">
    <location>
        <begin position="207"/>
        <end position="210"/>
    </location>
    <ligand>
        <name>ATP</name>
        <dbReference type="ChEBI" id="CHEBI:30616"/>
    </ligand>
</feature>
<dbReference type="Gene3D" id="3.40.50.620">
    <property type="entry name" value="HUPs"/>
    <property type="match status" value="1"/>
</dbReference>
<comment type="catalytic activity">
    <reaction evidence="10">
        <text>D-glycero-beta-D-manno-heptose 7-phosphate + ATP = D-glycero-beta-D-manno-heptose 1,7-bisphosphate + ADP + H(+)</text>
        <dbReference type="Rhea" id="RHEA:27473"/>
        <dbReference type="ChEBI" id="CHEBI:15378"/>
        <dbReference type="ChEBI" id="CHEBI:30616"/>
        <dbReference type="ChEBI" id="CHEBI:60204"/>
        <dbReference type="ChEBI" id="CHEBI:60208"/>
        <dbReference type="ChEBI" id="CHEBI:456216"/>
        <dbReference type="EC" id="2.7.1.167"/>
    </reaction>
</comment>
<dbReference type="SUPFAM" id="SSF53613">
    <property type="entry name" value="Ribokinase-like"/>
    <property type="match status" value="1"/>
</dbReference>
<dbReference type="GO" id="GO:0033786">
    <property type="term" value="F:heptose-1-phosphate adenylyltransferase activity"/>
    <property type="evidence" value="ECO:0007669"/>
    <property type="project" value="UniProtKB-UniRule"/>
</dbReference>
<keyword evidence="3 10" id="KW-0548">Nucleotidyltransferase</keyword>
<evidence type="ECO:0000313" key="13">
    <source>
        <dbReference type="EMBL" id="TPW34121.1"/>
    </source>
</evidence>
<keyword evidence="5 10" id="KW-0418">Kinase</keyword>
<comment type="similarity">
    <text evidence="10">In the N-terminal section; belongs to the carbohydrate kinase PfkB family.</text>
</comment>
<keyword evidence="2 10" id="KW-0808">Transferase</keyword>
<evidence type="ECO:0000256" key="2">
    <source>
        <dbReference type="ARBA" id="ARBA00022679"/>
    </source>
</evidence>
<feature type="domain" description="Cytidyltransferase-like" evidence="12">
    <location>
        <begin position="369"/>
        <end position="459"/>
    </location>
</feature>
<comment type="pathway">
    <text evidence="1">Bacterial outer membrane biogenesis; LPS core biosynthesis.</text>
</comment>
<feature type="region of interest" description="Cytidylyltransferase" evidence="10">
    <location>
        <begin position="368"/>
        <end position="516"/>
    </location>
</feature>
<feature type="active site" evidence="10">
    <location>
        <position position="284"/>
    </location>
</feature>
<comment type="pathway">
    <text evidence="10">Nucleotide-sugar biosynthesis; ADP-L-glycero-beta-D-manno-heptose biosynthesis; ADP-L-glycero-beta-D-manno-heptose from D-glycero-beta-D-manno-heptose 7-phosphate: step 3/4.</text>
</comment>
<comment type="catalytic activity">
    <reaction evidence="9 10">
        <text>D-glycero-beta-D-manno-heptose 1-phosphate + ATP + H(+) = ADP-D-glycero-beta-D-manno-heptose + diphosphate</text>
        <dbReference type="Rhea" id="RHEA:27465"/>
        <dbReference type="ChEBI" id="CHEBI:15378"/>
        <dbReference type="ChEBI" id="CHEBI:30616"/>
        <dbReference type="ChEBI" id="CHEBI:33019"/>
        <dbReference type="ChEBI" id="CHEBI:59967"/>
        <dbReference type="ChEBI" id="CHEBI:61593"/>
        <dbReference type="EC" id="2.7.7.70"/>
    </reaction>
</comment>